<evidence type="ECO:0008006" key="3">
    <source>
        <dbReference type="Google" id="ProtNLM"/>
    </source>
</evidence>
<evidence type="ECO:0000313" key="2">
    <source>
        <dbReference type="Proteomes" id="UP000422221"/>
    </source>
</evidence>
<dbReference type="Proteomes" id="UP000422221">
    <property type="component" value="Unassembled WGS sequence"/>
</dbReference>
<reference evidence="1 2" key="1">
    <citation type="journal article" date="2019" name="Nat. Med.">
        <title>A library of human gut bacterial isolates paired with longitudinal multiomics data enables mechanistic microbiome research.</title>
        <authorList>
            <person name="Poyet M."/>
            <person name="Groussin M."/>
            <person name="Gibbons S.M."/>
            <person name="Avila-Pacheco J."/>
            <person name="Jiang X."/>
            <person name="Kearney S.M."/>
            <person name="Perrotta A.R."/>
            <person name="Berdy B."/>
            <person name="Zhao S."/>
            <person name="Lieberman T.D."/>
            <person name="Swanson P.K."/>
            <person name="Smith M."/>
            <person name="Roesemann S."/>
            <person name="Alexander J.E."/>
            <person name="Rich S.A."/>
            <person name="Livny J."/>
            <person name="Vlamakis H."/>
            <person name="Clish C."/>
            <person name="Bullock K."/>
            <person name="Deik A."/>
            <person name="Scott J."/>
            <person name="Pierce K.A."/>
            <person name="Xavier R.J."/>
            <person name="Alm E.J."/>
        </authorList>
    </citation>
    <scope>NUCLEOTIDE SEQUENCE [LARGE SCALE GENOMIC DNA]</scope>
    <source>
        <strain evidence="1 2">BIOML-A10</strain>
    </source>
</reference>
<organism evidence="1 2">
    <name type="scientific">Bacteroides salyersiae</name>
    <dbReference type="NCBI Taxonomy" id="291644"/>
    <lineage>
        <taxon>Bacteria</taxon>
        <taxon>Pseudomonadati</taxon>
        <taxon>Bacteroidota</taxon>
        <taxon>Bacteroidia</taxon>
        <taxon>Bacteroidales</taxon>
        <taxon>Bacteroidaceae</taxon>
        <taxon>Bacteroides</taxon>
    </lineage>
</organism>
<dbReference type="CDD" id="cd15482">
    <property type="entry name" value="Sialidase_non-viral"/>
    <property type="match status" value="1"/>
</dbReference>
<gene>
    <name evidence="1" type="ORF">F3F73_02855</name>
</gene>
<sequence length="675" mass="76190">MKNIIVSFFVGYCFFPLGIKSQPVDVRIGWNYRTYQELRSYTVKTNNTIVKSAHYPRIKRLSGGDLLMIYMDGKFGWNIYARKSKDDGLTWSDAVIVRQSYKDPGKNDNVCYACPDFIELPDGKIMVAYQWRYNNGYNDLENTNSNCGIEIIQSINQGESFIAASAKKAFWGRNWEPSFILLPTGELQLFCTDTHTLKCNVGLLRSFDYGKTWLPATSSTFSETEYISRTQEGEKTMDGMAVGQYLDNDNGIAIAVECDGGTQTPWIVWTSKENNWRYADFQAPMIGPGEDRKWLVHENFRGFAPYMMKLPTGEIVVQSNGKFKNETAEKMWVFIGNDKAKDFSYASSPYAAWWGSISYIGNDEVISSGNSGYKENGADYQMLKVMKGVINRSKKVQKGDTECVDLDKFDRSLNNDWFIGGKSQAQAYLNLEYTDEDLNVNAHVFDKKLNYYSPLNCDGLQLLVYRKNKVTLSECVYRLTININGGTKLELQNGGGGFDPISTEGFINNVNLEGSLNNNEDQDIGYTSKSSVLWTLIGGYPSESDEFRVHLIQKNNDNSTAVLPVTTEDMPGEKADNPTTWLPIYFVEDEVSSVKSIGMEKVKVFITEDKMLNVDFDKGLNGAVRVGIYDVKGICFFSHLVYKPGIITIPTLERGVYCIVSINDNGEQFVKKIII</sequence>
<evidence type="ECO:0000313" key="1">
    <source>
        <dbReference type="EMBL" id="KAA3769379.1"/>
    </source>
</evidence>
<comment type="caution">
    <text evidence="1">The sequence shown here is derived from an EMBL/GenBank/DDBJ whole genome shotgun (WGS) entry which is preliminary data.</text>
</comment>
<dbReference type="SUPFAM" id="SSF50939">
    <property type="entry name" value="Sialidases"/>
    <property type="match status" value="1"/>
</dbReference>
<dbReference type="Gene3D" id="2.120.10.10">
    <property type="match status" value="1"/>
</dbReference>
<name>A0A7J4XMX8_9BACE</name>
<protein>
    <recommendedName>
        <fullName evidence="3">Exo-alpha-sialidase</fullName>
    </recommendedName>
</protein>
<proteinExistence type="predicted"/>
<dbReference type="AlphaFoldDB" id="A0A7J4XMX8"/>
<dbReference type="RefSeq" id="WP_130058582.1">
    <property type="nucleotide sequence ID" value="NZ_JADNPJ010000016.1"/>
</dbReference>
<dbReference type="EMBL" id="VWMK01000002">
    <property type="protein sequence ID" value="KAA3769379.1"/>
    <property type="molecule type" value="Genomic_DNA"/>
</dbReference>
<accession>A0A7J4XMX8</accession>
<dbReference type="InterPro" id="IPR036278">
    <property type="entry name" value="Sialidase_sf"/>
</dbReference>